<dbReference type="EMBL" id="JAPWDQ010000004">
    <property type="protein sequence ID" value="KAJ5489781.1"/>
    <property type="molecule type" value="Genomic_DNA"/>
</dbReference>
<organism evidence="1 2">
    <name type="scientific">Penicillium diatomitis</name>
    <dbReference type="NCBI Taxonomy" id="2819901"/>
    <lineage>
        <taxon>Eukaryota</taxon>
        <taxon>Fungi</taxon>
        <taxon>Dikarya</taxon>
        <taxon>Ascomycota</taxon>
        <taxon>Pezizomycotina</taxon>
        <taxon>Eurotiomycetes</taxon>
        <taxon>Eurotiomycetidae</taxon>
        <taxon>Eurotiales</taxon>
        <taxon>Aspergillaceae</taxon>
        <taxon>Penicillium</taxon>
    </lineage>
</organism>
<proteinExistence type="predicted"/>
<dbReference type="Proteomes" id="UP001148312">
    <property type="component" value="Unassembled WGS sequence"/>
</dbReference>
<evidence type="ECO:0000313" key="1">
    <source>
        <dbReference type="EMBL" id="KAJ5489781.1"/>
    </source>
</evidence>
<evidence type="ECO:0000313" key="2">
    <source>
        <dbReference type="Proteomes" id="UP001148312"/>
    </source>
</evidence>
<keyword evidence="2" id="KW-1185">Reference proteome</keyword>
<dbReference type="AlphaFoldDB" id="A0A9W9XEJ2"/>
<protein>
    <submittedName>
        <fullName evidence="1">Uncharacterized protein</fullName>
    </submittedName>
</protein>
<accession>A0A9W9XEJ2</accession>
<reference evidence="1" key="1">
    <citation type="submission" date="2022-12" db="EMBL/GenBank/DDBJ databases">
        <authorList>
            <person name="Petersen C."/>
        </authorList>
    </citation>
    <scope>NUCLEOTIDE SEQUENCE</scope>
    <source>
        <strain evidence="1">IBT 30728</strain>
    </source>
</reference>
<reference evidence="1" key="2">
    <citation type="journal article" date="2023" name="IMA Fungus">
        <title>Comparative genomic study of the Penicillium genus elucidates a diverse pangenome and 15 lateral gene transfer events.</title>
        <authorList>
            <person name="Petersen C."/>
            <person name="Sorensen T."/>
            <person name="Nielsen M.R."/>
            <person name="Sondergaard T.E."/>
            <person name="Sorensen J.L."/>
            <person name="Fitzpatrick D.A."/>
            <person name="Frisvad J.C."/>
            <person name="Nielsen K.L."/>
        </authorList>
    </citation>
    <scope>NUCLEOTIDE SEQUENCE</scope>
    <source>
        <strain evidence="1">IBT 30728</strain>
    </source>
</reference>
<dbReference type="GeneID" id="81624522"/>
<gene>
    <name evidence="1" type="ORF">N7539_004671</name>
</gene>
<dbReference type="RefSeq" id="XP_056791814.1">
    <property type="nucleotide sequence ID" value="XM_056934273.1"/>
</dbReference>
<comment type="caution">
    <text evidence="1">The sequence shown here is derived from an EMBL/GenBank/DDBJ whole genome shotgun (WGS) entry which is preliminary data.</text>
</comment>
<name>A0A9W9XEJ2_9EURO</name>
<sequence>MLAIKTCAATVDYDGNFTTHFSSDGLTHCRFFGEVAESLIRVLDQKGHFFDGNVFSLLIGGLKSFGEPRYTSNGNAFSNFLDLDFQGADDFVGML</sequence>